<proteinExistence type="predicted"/>
<feature type="region of interest" description="Disordered" evidence="1">
    <location>
        <begin position="135"/>
        <end position="233"/>
    </location>
</feature>
<dbReference type="InParanoid" id="A0A1Y2FHM5"/>
<gene>
    <name evidence="2" type="ORF">BCR35DRAFT_303516</name>
</gene>
<feature type="compositionally biased region" description="Acidic residues" evidence="1">
    <location>
        <begin position="210"/>
        <end position="233"/>
    </location>
</feature>
<reference evidence="2 3" key="1">
    <citation type="submission" date="2016-07" db="EMBL/GenBank/DDBJ databases">
        <title>Pervasive Adenine N6-methylation of Active Genes in Fungi.</title>
        <authorList>
            <consortium name="DOE Joint Genome Institute"/>
            <person name="Mondo S.J."/>
            <person name="Dannebaum R.O."/>
            <person name="Kuo R.C."/>
            <person name="Labutti K."/>
            <person name="Haridas S."/>
            <person name="Kuo A."/>
            <person name="Salamov A."/>
            <person name="Ahrendt S.R."/>
            <person name="Lipzen A."/>
            <person name="Sullivan W."/>
            <person name="Andreopoulos W.B."/>
            <person name="Clum A."/>
            <person name="Lindquist E."/>
            <person name="Daum C."/>
            <person name="Ramamoorthy G.K."/>
            <person name="Gryganskyi A."/>
            <person name="Culley D."/>
            <person name="Magnuson J.K."/>
            <person name="James T.Y."/>
            <person name="O'Malley M.A."/>
            <person name="Stajich J.E."/>
            <person name="Spatafora J.W."/>
            <person name="Visel A."/>
            <person name="Grigoriev I.V."/>
        </authorList>
    </citation>
    <scope>NUCLEOTIDE SEQUENCE [LARGE SCALE GENOMIC DNA]</scope>
    <source>
        <strain evidence="2 3">62-1032</strain>
    </source>
</reference>
<organism evidence="2 3">
    <name type="scientific">Leucosporidium creatinivorum</name>
    <dbReference type="NCBI Taxonomy" id="106004"/>
    <lineage>
        <taxon>Eukaryota</taxon>
        <taxon>Fungi</taxon>
        <taxon>Dikarya</taxon>
        <taxon>Basidiomycota</taxon>
        <taxon>Pucciniomycotina</taxon>
        <taxon>Microbotryomycetes</taxon>
        <taxon>Leucosporidiales</taxon>
        <taxon>Leucosporidium</taxon>
    </lineage>
</organism>
<comment type="caution">
    <text evidence="2">The sequence shown here is derived from an EMBL/GenBank/DDBJ whole genome shotgun (WGS) entry which is preliminary data.</text>
</comment>
<accession>A0A1Y2FHM5</accession>
<evidence type="ECO:0000313" key="3">
    <source>
        <dbReference type="Proteomes" id="UP000193467"/>
    </source>
</evidence>
<evidence type="ECO:0000313" key="2">
    <source>
        <dbReference type="EMBL" id="ORY82894.1"/>
    </source>
</evidence>
<protein>
    <submittedName>
        <fullName evidence="2">Uncharacterized protein</fullName>
    </submittedName>
</protein>
<evidence type="ECO:0000256" key="1">
    <source>
        <dbReference type="SAM" id="MobiDB-lite"/>
    </source>
</evidence>
<feature type="region of interest" description="Disordered" evidence="1">
    <location>
        <begin position="15"/>
        <end position="53"/>
    </location>
</feature>
<dbReference type="EMBL" id="MCGR01000020">
    <property type="protein sequence ID" value="ORY82894.1"/>
    <property type="molecule type" value="Genomic_DNA"/>
</dbReference>
<keyword evidence="3" id="KW-1185">Reference proteome</keyword>
<dbReference type="AlphaFoldDB" id="A0A1Y2FHM5"/>
<name>A0A1Y2FHM5_9BASI</name>
<sequence>MSGIDDELAKRLAALRSSRAKPTAPSDDSATARLSALDPPTDEEAAHSVPIATKNVDDEVARYLSLASASTPSTIPPPSNDRHLNAALNSLESAAPAFASPIEVSFAGPPPPGSVALRTDDEDAALIRRLQDELSVEESVRRRGGGGEEGGIEGLEERLRKVKEFRSVDGSGRRDVKDEEKEQADLGQAPGAVELEEFEKARARRRGRDSDDDSESEESEESKDSEDEDSEED</sequence>
<feature type="compositionally biased region" description="Basic and acidic residues" evidence="1">
    <location>
        <begin position="155"/>
        <end position="184"/>
    </location>
</feature>
<dbReference type="Proteomes" id="UP000193467">
    <property type="component" value="Unassembled WGS sequence"/>
</dbReference>